<sequence>MIELDGDDEEVVVWPYAMQGTPERTAKASSALASLIRGMHRLESFLDRTDISLEVVYSALKESRPNLKEVHLCWLGLNQPPQPTASLRYLQNLTSFSINSQFSDSSLDALRDLLIDNCPLLQDIYIHPNCDCGGFRFNILWLFQQGNWHHLRRLNIGRNISLWDFDVGYDLETDELITIVSDFLRRHPMLECLWFWRNNMLRPRCIPPDAVPKLRRLMFNGTSDHTQLSNVVPIEVAEHLEFIWTDIKAEDSMSHIARMAGLKSCVVDAYDPTTIASLARAAPQLEHLAIHREYDRFFEAGFWDIQVEINYLRPYIAELLHFPALTHLTGLLRYIDPSTSELARAFIEELVTELPSLKYVETQVKEGVRKMISLERHPDGQYKGYHDTPRREIHPDFWVPRREKFIGVVCF</sequence>
<dbReference type="Gene3D" id="3.80.10.10">
    <property type="entry name" value="Ribonuclease Inhibitor"/>
    <property type="match status" value="1"/>
</dbReference>
<accession>A0A0C9U5E4</accession>
<proteinExistence type="predicted"/>
<name>A0A0C9U5E4_SPHS4</name>
<reference evidence="1 2" key="1">
    <citation type="submission" date="2014-06" db="EMBL/GenBank/DDBJ databases">
        <title>Evolutionary Origins and Diversification of the Mycorrhizal Mutualists.</title>
        <authorList>
            <consortium name="DOE Joint Genome Institute"/>
            <consortium name="Mycorrhizal Genomics Consortium"/>
            <person name="Kohler A."/>
            <person name="Kuo A."/>
            <person name="Nagy L.G."/>
            <person name="Floudas D."/>
            <person name="Copeland A."/>
            <person name="Barry K.W."/>
            <person name="Cichocki N."/>
            <person name="Veneault-Fourrey C."/>
            <person name="LaButti K."/>
            <person name="Lindquist E.A."/>
            <person name="Lipzen A."/>
            <person name="Lundell T."/>
            <person name="Morin E."/>
            <person name="Murat C."/>
            <person name="Riley R."/>
            <person name="Ohm R."/>
            <person name="Sun H."/>
            <person name="Tunlid A."/>
            <person name="Henrissat B."/>
            <person name="Grigoriev I.V."/>
            <person name="Hibbett D.S."/>
            <person name="Martin F."/>
        </authorList>
    </citation>
    <scope>NUCLEOTIDE SEQUENCE [LARGE SCALE GENOMIC DNA]</scope>
    <source>
        <strain evidence="1 2">SS14</strain>
    </source>
</reference>
<dbReference type="InterPro" id="IPR032675">
    <property type="entry name" value="LRR_dom_sf"/>
</dbReference>
<evidence type="ECO:0000313" key="1">
    <source>
        <dbReference type="EMBL" id="KIJ38213.1"/>
    </source>
</evidence>
<keyword evidence="2" id="KW-1185">Reference proteome</keyword>
<organism evidence="1 2">
    <name type="scientific">Sphaerobolus stellatus (strain SS14)</name>
    <dbReference type="NCBI Taxonomy" id="990650"/>
    <lineage>
        <taxon>Eukaryota</taxon>
        <taxon>Fungi</taxon>
        <taxon>Dikarya</taxon>
        <taxon>Basidiomycota</taxon>
        <taxon>Agaricomycotina</taxon>
        <taxon>Agaricomycetes</taxon>
        <taxon>Phallomycetidae</taxon>
        <taxon>Geastrales</taxon>
        <taxon>Sphaerobolaceae</taxon>
        <taxon>Sphaerobolus</taxon>
    </lineage>
</organism>
<protein>
    <recommendedName>
        <fullName evidence="3">F-box domain-containing protein</fullName>
    </recommendedName>
</protein>
<dbReference type="SUPFAM" id="SSF52047">
    <property type="entry name" value="RNI-like"/>
    <property type="match status" value="1"/>
</dbReference>
<gene>
    <name evidence="1" type="ORF">M422DRAFT_33365</name>
</gene>
<dbReference type="EMBL" id="KN837162">
    <property type="protein sequence ID" value="KIJ38213.1"/>
    <property type="molecule type" value="Genomic_DNA"/>
</dbReference>
<evidence type="ECO:0000313" key="2">
    <source>
        <dbReference type="Proteomes" id="UP000054279"/>
    </source>
</evidence>
<dbReference type="AlphaFoldDB" id="A0A0C9U5E4"/>
<dbReference type="Proteomes" id="UP000054279">
    <property type="component" value="Unassembled WGS sequence"/>
</dbReference>
<evidence type="ECO:0008006" key="3">
    <source>
        <dbReference type="Google" id="ProtNLM"/>
    </source>
</evidence>
<dbReference type="HOGENOM" id="CLU_671157_0_0_1"/>